<comment type="caution">
    <text evidence="1">The sequence shown here is derived from an EMBL/GenBank/DDBJ whole genome shotgun (WGS) entry which is preliminary data.</text>
</comment>
<name>X6LHA6_RETFI</name>
<dbReference type="AlphaFoldDB" id="X6LHA6"/>
<accession>X6LHA6</accession>
<protein>
    <submittedName>
        <fullName evidence="1">Uncharacterized protein</fullName>
    </submittedName>
</protein>
<sequence>TIKKSRHNLTSTKKREKAKANELIIFSEEEEERVVSAVYVDVLELPMQVFELYDFFSPFELLSSQVIFHGAETEKKKLCACIKSTWSIQKKKKKINKEVLQVPCSTSHLQGDLKPNSFAQFGLLEAQSNMEDVSL</sequence>
<organism evidence="1 2">
    <name type="scientific">Reticulomyxa filosa</name>
    <dbReference type="NCBI Taxonomy" id="46433"/>
    <lineage>
        <taxon>Eukaryota</taxon>
        <taxon>Sar</taxon>
        <taxon>Rhizaria</taxon>
        <taxon>Retaria</taxon>
        <taxon>Foraminifera</taxon>
        <taxon>Monothalamids</taxon>
        <taxon>Reticulomyxidae</taxon>
        <taxon>Reticulomyxa</taxon>
    </lineage>
</organism>
<gene>
    <name evidence="1" type="ORF">RFI_36471</name>
</gene>
<keyword evidence="2" id="KW-1185">Reference proteome</keyword>
<dbReference type="Proteomes" id="UP000023152">
    <property type="component" value="Unassembled WGS sequence"/>
</dbReference>
<evidence type="ECO:0000313" key="2">
    <source>
        <dbReference type="Proteomes" id="UP000023152"/>
    </source>
</evidence>
<dbReference type="EMBL" id="ASPP01039548">
    <property type="protein sequence ID" value="ETO00969.1"/>
    <property type="molecule type" value="Genomic_DNA"/>
</dbReference>
<proteinExistence type="predicted"/>
<feature type="non-terminal residue" evidence="1">
    <location>
        <position position="1"/>
    </location>
</feature>
<reference evidence="1 2" key="1">
    <citation type="journal article" date="2013" name="Curr. Biol.">
        <title>The Genome of the Foraminiferan Reticulomyxa filosa.</title>
        <authorList>
            <person name="Glockner G."/>
            <person name="Hulsmann N."/>
            <person name="Schleicher M."/>
            <person name="Noegel A.A."/>
            <person name="Eichinger L."/>
            <person name="Gallinger C."/>
            <person name="Pawlowski J."/>
            <person name="Sierra R."/>
            <person name="Euteneuer U."/>
            <person name="Pillet L."/>
            <person name="Moustafa A."/>
            <person name="Platzer M."/>
            <person name="Groth M."/>
            <person name="Szafranski K."/>
            <person name="Schliwa M."/>
        </authorList>
    </citation>
    <scope>NUCLEOTIDE SEQUENCE [LARGE SCALE GENOMIC DNA]</scope>
</reference>
<evidence type="ECO:0000313" key="1">
    <source>
        <dbReference type="EMBL" id="ETO00969.1"/>
    </source>
</evidence>